<name>A0ABV0J943_9CYAN</name>
<dbReference type="Proteomes" id="UP001464891">
    <property type="component" value="Unassembled WGS sequence"/>
</dbReference>
<sequence length="155" mass="17000">MLIFLRLFLVLALLLVELGWFSQPAIAQEYEGCWMLNSAGAVIDLNGSVCPRSPVVSRLTPLMFSNLRVEPTGNGLVAVSGSVTNRNNQPIPLVLVEYKLVDQQSQEVLYKGILPLEIPGALQAGASVNFSRVLKANRLPQKPLNEITVQVARYL</sequence>
<evidence type="ECO:0000313" key="1">
    <source>
        <dbReference type="EMBL" id="MEP0818302.1"/>
    </source>
</evidence>
<organism evidence="1 2">
    <name type="scientific">Trichocoleus desertorum GB2-A4</name>
    <dbReference type="NCBI Taxonomy" id="2933944"/>
    <lineage>
        <taxon>Bacteria</taxon>
        <taxon>Bacillati</taxon>
        <taxon>Cyanobacteriota</taxon>
        <taxon>Cyanophyceae</taxon>
        <taxon>Leptolyngbyales</taxon>
        <taxon>Trichocoleusaceae</taxon>
        <taxon>Trichocoleus</taxon>
    </lineage>
</organism>
<gene>
    <name evidence="1" type="ORF">NC998_14475</name>
</gene>
<keyword evidence="2" id="KW-1185">Reference proteome</keyword>
<dbReference type="RefSeq" id="WP_190441707.1">
    <property type="nucleotide sequence ID" value="NZ_JAMPKM010000008.1"/>
</dbReference>
<proteinExistence type="predicted"/>
<accession>A0ABV0J943</accession>
<reference evidence="1 2" key="1">
    <citation type="submission" date="2022-04" db="EMBL/GenBank/DDBJ databases">
        <title>Positive selection, recombination, and allopatry shape intraspecific diversity of widespread and dominant cyanobacteria.</title>
        <authorList>
            <person name="Wei J."/>
            <person name="Shu W."/>
            <person name="Hu C."/>
        </authorList>
    </citation>
    <scope>NUCLEOTIDE SEQUENCE [LARGE SCALE GENOMIC DNA]</scope>
    <source>
        <strain evidence="1 2">GB2-A4</strain>
    </source>
</reference>
<dbReference type="EMBL" id="JAMPKM010000008">
    <property type="protein sequence ID" value="MEP0818302.1"/>
    <property type="molecule type" value="Genomic_DNA"/>
</dbReference>
<dbReference type="InterPro" id="IPR021834">
    <property type="entry name" value="DUF3426"/>
</dbReference>
<protein>
    <submittedName>
        <fullName evidence="1">DUF3426 domain-containing protein</fullName>
    </submittedName>
</protein>
<dbReference type="Pfam" id="PF11906">
    <property type="entry name" value="DUF3426"/>
    <property type="match status" value="1"/>
</dbReference>
<comment type="caution">
    <text evidence="1">The sequence shown here is derived from an EMBL/GenBank/DDBJ whole genome shotgun (WGS) entry which is preliminary data.</text>
</comment>
<evidence type="ECO:0000313" key="2">
    <source>
        <dbReference type="Proteomes" id="UP001464891"/>
    </source>
</evidence>